<dbReference type="PROSITE" id="PS51832">
    <property type="entry name" value="HD_GYP"/>
    <property type="match status" value="1"/>
</dbReference>
<evidence type="ECO:0000259" key="1">
    <source>
        <dbReference type="PROSITE" id="PS51832"/>
    </source>
</evidence>
<dbReference type="PANTHER" id="PTHR43155:SF2">
    <property type="entry name" value="CYCLIC DI-GMP PHOSPHODIESTERASE PA4108"/>
    <property type="match status" value="1"/>
</dbReference>
<gene>
    <name evidence="2" type="ORF">METZ01_LOCUS331860</name>
</gene>
<protein>
    <recommendedName>
        <fullName evidence="1">HD-GYP domain-containing protein</fullName>
    </recommendedName>
</protein>
<dbReference type="InterPro" id="IPR029016">
    <property type="entry name" value="GAF-like_dom_sf"/>
</dbReference>
<dbReference type="PANTHER" id="PTHR43155">
    <property type="entry name" value="CYCLIC DI-GMP PHOSPHODIESTERASE PA4108-RELATED"/>
    <property type="match status" value="1"/>
</dbReference>
<dbReference type="Pfam" id="PF01590">
    <property type="entry name" value="GAF"/>
    <property type="match status" value="1"/>
</dbReference>
<dbReference type="SUPFAM" id="SSF55781">
    <property type="entry name" value="GAF domain-like"/>
    <property type="match status" value="1"/>
</dbReference>
<proteinExistence type="predicted"/>
<dbReference type="Gene3D" id="1.10.3210.10">
    <property type="entry name" value="Hypothetical protein af1432"/>
    <property type="match status" value="1"/>
</dbReference>
<evidence type="ECO:0000313" key="2">
    <source>
        <dbReference type="EMBL" id="SVC79006.1"/>
    </source>
</evidence>
<dbReference type="InterPro" id="IPR006674">
    <property type="entry name" value="HD_domain"/>
</dbReference>
<dbReference type="CDD" id="cd00077">
    <property type="entry name" value="HDc"/>
    <property type="match status" value="1"/>
</dbReference>
<dbReference type="SUPFAM" id="SSF109604">
    <property type="entry name" value="HD-domain/PDEase-like"/>
    <property type="match status" value="1"/>
</dbReference>
<dbReference type="EMBL" id="UINC01111066">
    <property type="protein sequence ID" value="SVC79006.1"/>
    <property type="molecule type" value="Genomic_DNA"/>
</dbReference>
<dbReference type="SMART" id="SM00065">
    <property type="entry name" value="GAF"/>
    <property type="match status" value="1"/>
</dbReference>
<dbReference type="Gene3D" id="3.30.450.40">
    <property type="match status" value="1"/>
</dbReference>
<sequence>MTLKKKCATLEDRIKRLQEIGLSLSTEDDINVIFELIMEEARNITNADGRTLYMISDDGKTMNFEILRNDSMNTIMGGTSGTDIPFPPMQLFDEDRNPNHSSIVAYSANTGKTVNIKDAYKEKGFDFSGAKNFDKSTGYRTKSVLSVPLKNHENDIVGVIQLINAKDSKSGNTISFSGDMQQQVESLASQGAVALTNKRLVAELKNLFESFIQLMATAIDAKSPYTGGHCERVPEIALMLAEAVEKIDEGPFKDFKMTDEERYELKIAAWMHDIGKVATPAHVVDKGTKLETIYDRIETVKTRFEVLKRDAKIDFLLKKLECLETG</sequence>
<dbReference type="InterPro" id="IPR037522">
    <property type="entry name" value="HD_GYP_dom"/>
</dbReference>
<name>A0A382Q0P3_9ZZZZ</name>
<dbReference type="Pfam" id="PF01966">
    <property type="entry name" value="HD"/>
    <property type="match status" value="1"/>
</dbReference>
<feature type="non-terminal residue" evidence="2">
    <location>
        <position position="326"/>
    </location>
</feature>
<accession>A0A382Q0P3</accession>
<reference evidence="2" key="1">
    <citation type="submission" date="2018-05" db="EMBL/GenBank/DDBJ databases">
        <authorList>
            <person name="Lanie J.A."/>
            <person name="Ng W.-L."/>
            <person name="Kazmierczak K.M."/>
            <person name="Andrzejewski T.M."/>
            <person name="Davidsen T.M."/>
            <person name="Wayne K.J."/>
            <person name="Tettelin H."/>
            <person name="Glass J.I."/>
            <person name="Rusch D."/>
            <person name="Podicherti R."/>
            <person name="Tsui H.-C.T."/>
            <person name="Winkler M.E."/>
        </authorList>
    </citation>
    <scope>NUCLEOTIDE SEQUENCE</scope>
</reference>
<dbReference type="InterPro" id="IPR003018">
    <property type="entry name" value="GAF"/>
</dbReference>
<dbReference type="InterPro" id="IPR003607">
    <property type="entry name" value="HD/PDEase_dom"/>
</dbReference>
<organism evidence="2">
    <name type="scientific">marine metagenome</name>
    <dbReference type="NCBI Taxonomy" id="408172"/>
    <lineage>
        <taxon>unclassified sequences</taxon>
        <taxon>metagenomes</taxon>
        <taxon>ecological metagenomes</taxon>
    </lineage>
</organism>
<dbReference type="AlphaFoldDB" id="A0A382Q0P3"/>
<feature type="domain" description="HD-GYP" evidence="1">
    <location>
        <begin position="204"/>
        <end position="326"/>
    </location>
</feature>